<dbReference type="CTD" id="66059041"/>
<dbReference type="Proteomes" id="UP000006672">
    <property type="component" value="Unassembled WGS sequence"/>
</dbReference>
<evidence type="ECO:0000313" key="2">
    <source>
        <dbReference type="EMBL" id="VIO99610.1"/>
    </source>
</evidence>
<dbReference type="EMBL" id="CAAKNF010000195">
    <property type="protein sequence ID" value="VIO99610.1"/>
    <property type="molecule type" value="Genomic_DNA"/>
</dbReference>
<dbReference type="RefSeq" id="XP_042938558.1">
    <property type="nucleotide sequence ID" value="XM_043082624.1"/>
</dbReference>
<evidence type="ECO:0000313" key="4">
    <source>
        <dbReference type="WBParaSite" id="Bm17865.1"/>
    </source>
</evidence>
<keyword evidence="1" id="KW-0812">Transmembrane</keyword>
<keyword evidence="3" id="KW-1185">Reference proteome</keyword>
<proteinExistence type="predicted"/>
<dbReference type="KEGG" id="bmy:BM_BM17865"/>
<reference evidence="4" key="3">
    <citation type="submission" date="2019-12" db="UniProtKB">
        <authorList>
            <consortium name="WormBaseParasite"/>
        </authorList>
    </citation>
    <scope>IDENTIFICATION</scope>
</reference>
<sequence length="101" mass="11750">MMDDMFPARGTIKFVVIVLDWIGVVNGLNWVVLLAQLSRVLYLGHNKSRKEKKDGKVQTTDSDQQRWFLPINVVPYLLVHMKCWTGSYRFDIYAYVTIKVA</sequence>
<evidence type="ECO:0000256" key="1">
    <source>
        <dbReference type="SAM" id="Phobius"/>
    </source>
</evidence>
<organism evidence="2">
    <name type="scientific">Brugia malayi</name>
    <name type="common">Filarial nematode worm</name>
    <dbReference type="NCBI Taxonomy" id="6279"/>
    <lineage>
        <taxon>Eukaryota</taxon>
        <taxon>Metazoa</taxon>
        <taxon>Ecdysozoa</taxon>
        <taxon>Nematoda</taxon>
        <taxon>Chromadorea</taxon>
        <taxon>Rhabditida</taxon>
        <taxon>Spirurina</taxon>
        <taxon>Spiruromorpha</taxon>
        <taxon>Filarioidea</taxon>
        <taxon>Onchocercidae</taxon>
        <taxon>Brugia</taxon>
    </lineage>
</organism>
<name>A0A4E9FRU7_BRUMA</name>
<evidence type="ECO:0000313" key="3">
    <source>
        <dbReference type="Proteomes" id="UP000006672"/>
    </source>
</evidence>
<keyword evidence="1" id="KW-0472">Membrane</keyword>
<gene>
    <name evidence="2 4" type="primary">Bm17865</name>
    <name evidence="2" type="ORF">BM_BM17865</name>
</gene>
<protein>
    <submittedName>
        <fullName evidence="2 4">Uncharacterized protein</fullName>
    </submittedName>
</protein>
<dbReference type="GeneID" id="66059041"/>
<accession>A0A4E9FRU7</accession>
<dbReference type="AlphaFoldDB" id="A0A4E9FRU7"/>
<feature type="transmembrane region" description="Helical" evidence="1">
    <location>
        <begin position="12"/>
        <end position="42"/>
    </location>
</feature>
<reference evidence="3" key="1">
    <citation type="journal article" date="2007" name="Science">
        <title>Draft genome of the filarial nematode parasite Brugia malayi.</title>
        <authorList>
            <person name="Ghedin E."/>
            <person name="Wang S."/>
            <person name="Spiro D."/>
            <person name="Caler E."/>
            <person name="Zhao Q."/>
            <person name="Crabtree J."/>
            <person name="Allen J.E."/>
            <person name="Delcher A.L."/>
            <person name="Guiliano D.B."/>
            <person name="Miranda-Saavedra D."/>
            <person name="Angiuoli S.V."/>
            <person name="Creasy T."/>
            <person name="Amedeo P."/>
            <person name="Haas B."/>
            <person name="El-Sayed N.M."/>
            <person name="Wortman J.R."/>
            <person name="Feldblyum T."/>
            <person name="Tallon L."/>
            <person name="Schatz M."/>
            <person name="Shumway M."/>
            <person name="Koo H."/>
            <person name="Salzberg S.L."/>
            <person name="Schobel S."/>
            <person name="Pertea M."/>
            <person name="Pop M."/>
            <person name="White O."/>
            <person name="Barton G.J."/>
            <person name="Carlow C.K."/>
            <person name="Crawford M.J."/>
            <person name="Daub J."/>
            <person name="Dimmic M.W."/>
            <person name="Estes C.F."/>
            <person name="Foster J.M."/>
            <person name="Ganatra M."/>
            <person name="Gregory W.F."/>
            <person name="Johnson N.M."/>
            <person name="Jin J."/>
            <person name="Komuniecki R."/>
            <person name="Korf I."/>
            <person name="Kumar S."/>
            <person name="Laney S."/>
            <person name="Li B.W."/>
            <person name="Li W."/>
            <person name="Lindblom T.H."/>
            <person name="Lustigman S."/>
            <person name="Ma D."/>
            <person name="Maina C.V."/>
            <person name="Martin D.M."/>
            <person name="McCarter J.P."/>
            <person name="McReynolds L."/>
            <person name="Mitreva M."/>
            <person name="Nutman T.B."/>
            <person name="Parkinson J."/>
            <person name="Peregrin-Alvarez J.M."/>
            <person name="Poole C."/>
            <person name="Ren Q."/>
            <person name="Saunders L."/>
            <person name="Sluder A.E."/>
            <person name="Smith K."/>
            <person name="Stanke M."/>
            <person name="Unnasch T.R."/>
            <person name="Ware J."/>
            <person name="Wei A.D."/>
            <person name="Weil G."/>
            <person name="Williams D.J."/>
            <person name="Zhang Y."/>
            <person name="Williams S.A."/>
            <person name="Fraser-Liggett C."/>
            <person name="Slatko B."/>
            <person name="Blaxter M.L."/>
            <person name="Scott A.L."/>
        </authorList>
    </citation>
    <scope>NUCLEOTIDE SEQUENCE</scope>
    <source>
        <strain evidence="3">FR3</strain>
    </source>
</reference>
<accession>A0A5S6PEM9</accession>
<keyword evidence="1" id="KW-1133">Transmembrane helix</keyword>
<reference evidence="2" key="2">
    <citation type="submission" date="2019-04" db="EMBL/GenBank/DDBJ databases">
        <authorList>
            <person name="Howe K."/>
            <person name="Paulini M."/>
            <person name="Williams G."/>
        </authorList>
    </citation>
    <scope>NUCLEOTIDE SEQUENCE [LARGE SCALE GENOMIC DNA]</scope>
    <source>
        <strain evidence="2">FR3</strain>
    </source>
</reference>
<dbReference type="WBParaSite" id="Bm17865.1">
    <property type="protein sequence ID" value="Bm17865.1"/>
    <property type="gene ID" value="WBGene00269007"/>
</dbReference>